<sequence>MKRTVVLFLVALAMSITSCSPPASNEQTSPPQATQAPTNGIVSTPTPPTPTRTGMPAGVFDLVAKTGGIVRFTLPTPASDPAVADIEAFRKKTGAAPVSYIVADVDNRSGTEVINMYKVSAYDAEGREYAFARAAGVFGEWGPTFGSDYVYRMPDGSILDEATGSALNNEEVRLNNAIDIVASPAQRANIILISKSTDLPKEFTRVAVAPSGMGYPIDALPSGAGGHD</sequence>
<keyword evidence="4" id="KW-1185">Reference proteome</keyword>
<evidence type="ECO:0000313" key="3">
    <source>
        <dbReference type="EMBL" id="ABM08004.1"/>
    </source>
</evidence>
<evidence type="ECO:0000256" key="2">
    <source>
        <dbReference type="SAM" id="SignalP"/>
    </source>
</evidence>
<dbReference type="Proteomes" id="UP000000637">
    <property type="component" value="Chromosome"/>
</dbReference>
<name>A1R5I6_PAEAT</name>
<keyword evidence="2" id="KW-0732">Signal</keyword>
<accession>A1R5I6</accession>
<dbReference type="HOGENOM" id="CLU_1212781_0_0_11"/>
<dbReference type="PROSITE" id="PS51257">
    <property type="entry name" value="PROKAR_LIPOPROTEIN"/>
    <property type="match status" value="1"/>
</dbReference>
<protein>
    <submittedName>
        <fullName evidence="3">Lipoprotein</fullName>
    </submittedName>
</protein>
<evidence type="ECO:0000313" key="4">
    <source>
        <dbReference type="Proteomes" id="UP000000637"/>
    </source>
</evidence>
<feature type="signal peptide" evidence="2">
    <location>
        <begin position="1"/>
        <end position="23"/>
    </location>
</feature>
<feature type="region of interest" description="Disordered" evidence="1">
    <location>
        <begin position="19"/>
        <end position="53"/>
    </location>
</feature>
<feature type="compositionally biased region" description="Polar residues" evidence="1">
    <location>
        <begin position="19"/>
        <end position="43"/>
    </location>
</feature>
<proteinExistence type="predicted"/>
<organism evidence="3 4">
    <name type="scientific">Paenarthrobacter aurescens (strain TC1)</name>
    <dbReference type="NCBI Taxonomy" id="290340"/>
    <lineage>
        <taxon>Bacteria</taxon>
        <taxon>Bacillati</taxon>
        <taxon>Actinomycetota</taxon>
        <taxon>Actinomycetes</taxon>
        <taxon>Micrococcales</taxon>
        <taxon>Micrococcaceae</taxon>
        <taxon>Paenarthrobacter</taxon>
    </lineage>
</organism>
<dbReference type="EMBL" id="CP000474">
    <property type="protein sequence ID" value="ABM08004.1"/>
    <property type="molecule type" value="Genomic_DNA"/>
</dbReference>
<reference evidence="3 4" key="1">
    <citation type="journal article" date="2006" name="PLoS Genet.">
        <title>Secrets of soil survival revealed by the genome sequence of Arthrobacter aurescens TC1.</title>
        <authorList>
            <person name="Mongodin E.F."/>
            <person name="Shapir N."/>
            <person name="Daugherty S.C."/>
            <person name="DeBoy R.T."/>
            <person name="Emerson J.B."/>
            <person name="Shvartzbeyn A."/>
            <person name="Radune D."/>
            <person name="Vamathevan J."/>
            <person name="Riggs F."/>
            <person name="Grinberg V."/>
            <person name="Khouri H."/>
            <person name="Wackett L.P."/>
            <person name="Nelson K.E."/>
            <person name="Sadowsky M.J."/>
        </authorList>
    </citation>
    <scope>NUCLEOTIDE SEQUENCE [LARGE SCALE GENOMIC DNA]</scope>
    <source>
        <strain evidence="3 4">TC1</strain>
    </source>
</reference>
<dbReference type="KEGG" id="aau:AAur_1738"/>
<evidence type="ECO:0000256" key="1">
    <source>
        <dbReference type="SAM" id="MobiDB-lite"/>
    </source>
</evidence>
<feature type="chain" id="PRO_5039580586" evidence="2">
    <location>
        <begin position="24"/>
        <end position="228"/>
    </location>
</feature>
<dbReference type="AlphaFoldDB" id="A1R5I6"/>
<gene>
    <name evidence="3" type="ordered locus">AAur_1738</name>
</gene>
<keyword evidence="3" id="KW-0449">Lipoprotein</keyword>